<sequence length="1002" mass="113215">MDGSGAGSNIESKDDFIKSNFTYKECQLFIPIETEDGSTFKCGCGEMEFHHFDEETDYFSEEWMPYLIASMGPTNAYGVVDFYTGIQNLHKSSEYVRVSDDDDPRKVIELMLKHWKLLEDEAPLLCISVLGGLDSAIFDSKKRDVFCEGLINIVSATNAWITTFGLNCGVARVVSEAISLAETYFIKENGESPKITCIGVTPWGDVRSHYNLVKSVYSKPNAHITYGVSNVVIPNEAISLNKNHTHYILVDNGMRNNYQRSNIFQYRDKIDQLIATPQTGGGCGVPVVTLVLGGGFDVIENVAYRASQGMPIIICGSTGGAAEILQRICQYKANKRSRGLSATQINEMREMLEQLLESSQEGPNPDWTVEKGIELLQNIAANERFLSYFALGVESRVESLDKAFLKAIIKCSAMNPVDQCNIALKFGCVDMIKQQLIENPKLRSALDGGQINELVTAALLENQCEFIEVMIEQEVVEIPTYLKMSTLNTLYNHIDDPTILGRSFEMYGIQKAPTASNAVRKAKMTTAADTRSSSSSTEGKSMTIPDMLKQKKQKIYQAEWTNLRKVKKLLRLMLGNFESENYAEITPANSKTMFPQPMQELFIWAILNNRHEMALIFWRNANESLPLSIIACNIYQKMISTLPGYDTEGRRALAGQKDYFEQSAKTMIELCYEKSQWKSLYLLVRPFTTWGELHCIPLALNADCQDFVSSNACQHVIQLDWQSGIEANSVSVVLAYLFPPLIFTNLVKFSKSRIILPDSSDPEIYKRLKESIARPGADDTLSMEKISSAQKIHDFYNTPRTKFCVNTTFYAIFLIFFSYTILFGMEPGHISILEIVLMVYLACFSVETIRSLLIVTVGQESSSSSLRKWLHNNRWHGYDLALILPTILTMCLRIGLNETYLIAKSCYSVLLIFYFMRIFQMYAVNRRLGPQAVMIFRMLIELGIFILVLIVFLLPYGVASQAMLYPNLTSFKPSILKDIFYYPYYRLYGELNLEQAEGIPMS</sequence>
<proteinExistence type="predicted"/>
<evidence type="ECO:0000256" key="8">
    <source>
        <dbReference type="SAM" id="MobiDB-lite"/>
    </source>
</evidence>
<dbReference type="InterPro" id="IPR041491">
    <property type="entry name" value="TRPM_SLOG"/>
</dbReference>
<reference evidence="13 14" key="2">
    <citation type="submission" date="2018-11" db="EMBL/GenBank/DDBJ databases">
        <authorList>
            <consortium name="Pathogen Informatics"/>
        </authorList>
    </citation>
    <scope>NUCLEOTIDE SEQUENCE [LARGE SCALE GENOMIC DNA]</scope>
</reference>
<comment type="subcellular location">
    <subcellularLocation>
        <location evidence="1">Membrane</location>
        <topology evidence="1">Multi-pass membrane protein</topology>
    </subcellularLocation>
</comment>
<feature type="transmembrane region" description="Helical" evidence="9">
    <location>
        <begin position="902"/>
        <end position="923"/>
    </location>
</feature>
<evidence type="ECO:0000256" key="7">
    <source>
        <dbReference type="ARBA" id="ARBA00023303"/>
    </source>
</evidence>
<dbReference type="PANTHER" id="PTHR13800:SF12">
    <property type="entry name" value="TRANSIENT RECEPTOR POTENTIAL CATION CHANNEL SUBFAMILY M MEMBER-LIKE 2"/>
    <property type="match status" value="1"/>
</dbReference>
<keyword evidence="7" id="KW-0407">Ion channel</keyword>
<keyword evidence="5" id="KW-0406">Ion transport</keyword>
<accession>A0A158QHG6</accession>
<feature type="domain" description="TRPM-like" evidence="12">
    <location>
        <begin position="450"/>
        <end position="709"/>
    </location>
</feature>
<gene>
    <name evidence="13" type="ORF">HNAJ_LOCUS7392</name>
</gene>
<keyword evidence="2" id="KW-0813">Transport</keyword>
<dbReference type="Proteomes" id="UP000278807">
    <property type="component" value="Unassembled WGS sequence"/>
</dbReference>
<dbReference type="InterPro" id="IPR050927">
    <property type="entry name" value="TRPM"/>
</dbReference>
<dbReference type="STRING" id="102285.A0A158QHG6"/>
<dbReference type="Pfam" id="PF00520">
    <property type="entry name" value="Ion_trans"/>
    <property type="match status" value="1"/>
</dbReference>
<evidence type="ECO:0000259" key="11">
    <source>
        <dbReference type="Pfam" id="PF18139"/>
    </source>
</evidence>
<dbReference type="GO" id="GO:0005886">
    <property type="term" value="C:plasma membrane"/>
    <property type="evidence" value="ECO:0007669"/>
    <property type="project" value="TreeGrafter"/>
</dbReference>
<dbReference type="EMBL" id="UZAE01012044">
    <property type="protein sequence ID" value="VDO03252.1"/>
    <property type="molecule type" value="Genomic_DNA"/>
</dbReference>
<dbReference type="InterPro" id="IPR005821">
    <property type="entry name" value="Ion_trans_dom"/>
</dbReference>
<evidence type="ECO:0000313" key="15">
    <source>
        <dbReference type="WBParaSite" id="HNAJ_0000739601-mRNA-1"/>
    </source>
</evidence>
<organism evidence="15">
    <name type="scientific">Rodentolepis nana</name>
    <name type="common">Dwarf tapeworm</name>
    <name type="synonym">Hymenolepis nana</name>
    <dbReference type="NCBI Taxonomy" id="102285"/>
    <lineage>
        <taxon>Eukaryota</taxon>
        <taxon>Metazoa</taxon>
        <taxon>Spiralia</taxon>
        <taxon>Lophotrochozoa</taxon>
        <taxon>Platyhelminthes</taxon>
        <taxon>Cestoda</taxon>
        <taxon>Eucestoda</taxon>
        <taxon>Cyclophyllidea</taxon>
        <taxon>Hymenolepididae</taxon>
        <taxon>Rodentolepis</taxon>
    </lineage>
</organism>
<evidence type="ECO:0000256" key="6">
    <source>
        <dbReference type="ARBA" id="ARBA00023136"/>
    </source>
</evidence>
<dbReference type="Pfam" id="PF18139">
    <property type="entry name" value="LSDAT_euk"/>
    <property type="match status" value="1"/>
</dbReference>
<evidence type="ECO:0000256" key="9">
    <source>
        <dbReference type="SAM" id="Phobius"/>
    </source>
</evidence>
<reference evidence="15" key="1">
    <citation type="submission" date="2016-04" db="UniProtKB">
        <authorList>
            <consortium name="WormBaseParasite"/>
        </authorList>
    </citation>
    <scope>IDENTIFICATION</scope>
</reference>
<evidence type="ECO:0000259" key="12">
    <source>
        <dbReference type="Pfam" id="PF25508"/>
    </source>
</evidence>
<evidence type="ECO:0000256" key="1">
    <source>
        <dbReference type="ARBA" id="ARBA00004141"/>
    </source>
</evidence>
<dbReference type="GO" id="GO:0099604">
    <property type="term" value="F:ligand-gated calcium channel activity"/>
    <property type="evidence" value="ECO:0007669"/>
    <property type="project" value="TreeGrafter"/>
</dbReference>
<feature type="region of interest" description="Disordered" evidence="8">
    <location>
        <begin position="525"/>
        <end position="544"/>
    </location>
</feature>
<feature type="transmembrane region" description="Helical" evidence="9">
    <location>
        <begin position="803"/>
        <end position="823"/>
    </location>
</feature>
<dbReference type="AlphaFoldDB" id="A0A158QHG6"/>
<dbReference type="OrthoDB" id="6238217at2759"/>
<feature type="transmembrane region" description="Helical" evidence="9">
    <location>
        <begin position="835"/>
        <end position="857"/>
    </location>
</feature>
<name>A0A158QHG6_RODNA</name>
<evidence type="ECO:0000313" key="14">
    <source>
        <dbReference type="Proteomes" id="UP000278807"/>
    </source>
</evidence>
<feature type="transmembrane region" description="Helical" evidence="9">
    <location>
        <begin position="935"/>
        <end position="958"/>
    </location>
</feature>
<dbReference type="InterPro" id="IPR057366">
    <property type="entry name" value="TRPM-like"/>
</dbReference>
<dbReference type="WBParaSite" id="HNAJ_0000739601-mRNA-1">
    <property type="protein sequence ID" value="HNAJ_0000739601-mRNA-1"/>
    <property type="gene ID" value="HNAJ_0000739601"/>
</dbReference>
<dbReference type="Pfam" id="PF25508">
    <property type="entry name" value="TRPM2"/>
    <property type="match status" value="1"/>
</dbReference>
<protein>
    <submittedName>
        <fullName evidence="15">LSDAT_euk domain-containing protein</fullName>
    </submittedName>
</protein>
<evidence type="ECO:0000259" key="10">
    <source>
        <dbReference type="Pfam" id="PF00520"/>
    </source>
</evidence>
<evidence type="ECO:0000256" key="2">
    <source>
        <dbReference type="ARBA" id="ARBA00022448"/>
    </source>
</evidence>
<keyword evidence="14" id="KW-1185">Reference proteome</keyword>
<feature type="domain" description="TRPM SLOG" evidence="11">
    <location>
        <begin position="94"/>
        <end position="360"/>
    </location>
</feature>
<keyword evidence="4 9" id="KW-1133">Transmembrane helix</keyword>
<keyword evidence="3 9" id="KW-0812">Transmembrane</keyword>
<keyword evidence="6 9" id="KW-0472">Membrane</keyword>
<evidence type="ECO:0000313" key="13">
    <source>
        <dbReference type="EMBL" id="VDO03252.1"/>
    </source>
</evidence>
<evidence type="ECO:0000256" key="4">
    <source>
        <dbReference type="ARBA" id="ARBA00022989"/>
    </source>
</evidence>
<dbReference type="PANTHER" id="PTHR13800">
    <property type="entry name" value="TRANSIENT RECEPTOR POTENTIAL CATION CHANNEL, SUBFAMILY M, MEMBER 6"/>
    <property type="match status" value="1"/>
</dbReference>
<evidence type="ECO:0000256" key="3">
    <source>
        <dbReference type="ARBA" id="ARBA00022692"/>
    </source>
</evidence>
<feature type="domain" description="Ion transport" evidence="10">
    <location>
        <begin position="810"/>
        <end position="964"/>
    </location>
</feature>
<evidence type="ECO:0000256" key="5">
    <source>
        <dbReference type="ARBA" id="ARBA00023065"/>
    </source>
</evidence>
<feature type="transmembrane region" description="Helical" evidence="9">
    <location>
        <begin position="878"/>
        <end position="896"/>
    </location>
</feature>